<dbReference type="NCBIfam" id="TIGR01129">
    <property type="entry name" value="secD"/>
    <property type="match status" value="1"/>
</dbReference>
<keyword evidence="14" id="KW-1185">Reference proteome</keyword>
<dbReference type="InterPro" id="IPR005791">
    <property type="entry name" value="SecD"/>
</dbReference>
<dbReference type="PANTHER" id="PTHR30081">
    <property type="entry name" value="PROTEIN-EXPORT MEMBRANE PROTEIN SEC"/>
    <property type="match status" value="1"/>
</dbReference>
<dbReference type="Gene3D" id="1.20.1640.10">
    <property type="entry name" value="Multidrug efflux transporter AcrB transmembrane domain"/>
    <property type="match status" value="2"/>
</dbReference>
<evidence type="ECO:0000256" key="4">
    <source>
        <dbReference type="ARBA" id="ARBA00022519"/>
    </source>
</evidence>
<comment type="function">
    <text evidence="10">Part of the Sec protein translocase complex. Interacts with the SecYEG preprotein conducting channel. SecDF uses the proton motive force (PMF) to complete protein translocation after the ATP-dependent function of SecA.</text>
</comment>
<comment type="subunit">
    <text evidence="10">Forms a complex with SecF. Part of the essential Sec protein translocation apparatus which comprises SecA, SecYEG and auxiliary proteins SecDF-YajC and YidC.</text>
</comment>
<keyword evidence="2 10" id="KW-0813">Transport</keyword>
<dbReference type="GO" id="GO:0065002">
    <property type="term" value="P:intracellular protein transmembrane transport"/>
    <property type="evidence" value="ECO:0007669"/>
    <property type="project" value="UniProtKB-UniRule"/>
</dbReference>
<protein>
    <recommendedName>
        <fullName evidence="10 11">Multifunctional fusion protein</fullName>
    </recommendedName>
    <domain>
        <recommendedName>
            <fullName evidence="10">Protein translocase subunit SecD</fullName>
        </recommendedName>
    </domain>
    <domain>
        <recommendedName>
            <fullName evidence="11">Protein-export membrane protein SecF</fullName>
        </recommendedName>
    </domain>
</protein>
<keyword evidence="9 10" id="KW-0472">Membrane</keyword>
<dbReference type="GO" id="GO:0005886">
    <property type="term" value="C:plasma membrane"/>
    <property type="evidence" value="ECO:0007669"/>
    <property type="project" value="UniProtKB-SubCell"/>
</dbReference>
<dbReference type="GO" id="GO:0006605">
    <property type="term" value="P:protein targeting"/>
    <property type="evidence" value="ECO:0007669"/>
    <property type="project" value="UniProtKB-UniRule"/>
</dbReference>
<feature type="transmembrane region" description="Helical" evidence="10">
    <location>
        <begin position="699"/>
        <end position="720"/>
    </location>
</feature>
<proteinExistence type="inferred from homology"/>
<dbReference type="Gene3D" id="3.30.70.3400">
    <property type="match status" value="2"/>
</dbReference>
<comment type="similarity">
    <text evidence="10">Belongs to the SecD/SecF family. SecD subfamily.</text>
</comment>
<evidence type="ECO:0000256" key="6">
    <source>
        <dbReference type="ARBA" id="ARBA00022927"/>
    </source>
</evidence>
<gene>
    <name evidence="11" type="primary">secF</name>
    <name evidence="10" type="synonym">secD</name>
    <name evidence="13" type="ORF">GGR20_000302</name>
</gene>
<comment type="subunit">
    <text evidence="11">Forms a complex with SecD. Part of the essential Sec protein translocation apparatus which comprises SecA, SecYEG and auxiliary proteins SecDF-YajC and YidC.</text>
</comment>
<feature type="transmembrane region" description="Helical" evidence="10">
    <location>
        <begin position="398"/>
        <end position="420"/>
    </location>
</feature>
<dbReference type="RefSeq" id="WP_183309470.1">
    <property type="nucleotide sequence ID" value="NZ_JACIEW010000001.1"/>
</dbReference>
<dbReference type="Pfam" id="PF07549">
    <property type="entry name" value="Sec_GG"/>
    <property type="match status" value="2"/>
</dbReference>
<dbReference type="NCBIfam" id="NF009583">
    <property type="entry name" value="PRK13024.1-3"/>
    <property type="match status" value="1"/>
</dbReference>
<comment type="subcellular location">
    <subcellularLocation>
        <location evidence="1 10">Cell membrane</location>
        <topology evidence="1 10">Multi-pass membrane protein</topology>
    </subcellularLocation>
</comment>
<evidence type="ECO:0000256" key="10">
    <source>
        <dbReference type="HAMAP-Rule" id="MF_01463"/>
    </source>
</evidence>
<evidence type="ECO:0000256" key="9">
    <source>
        <dbReference type="ARBA" id="ARBA00023136"/>
    </source>
</evidence>
<feature type="transmembrane region" description="Helical" evidence="10">
    <location>
        <begin position="768"/>
        <end position="794"/>
    </location>
</feature>
<dbReference type="InterPro" id="IPR055344">
    <property type="entry name" value="SecD_SecF_C_bact"/>
</dbReference>
<dbReference type="HAMAP" id="MF_01463_B">
    <property type="entry name" value="SecD_B"/>
    <property type="match status" value="1"/>
</dbReference>
<feature type="transmembrane region" description="Helical" evidence="10">
    <location>
        <begin position="371"/>
        <end position="391"/>
    </location>
</feature>
<evidence type="ECO:0000256" key="3">
    <source>
        <dbReference type="ARBA" id="ARBA00022475"/>
    </source>
</evidence>
<accession>A0A7W6NAI2</accession>
<sequence>MQFSPIRTIVMFAIIVFGVLFALPSMLPQAARDALPDWLPNETVVLGLDLQGGSHLLLQVNEESIVTERLADLRRDARNILANDNGIGNIITTDPATNSITIELMDASQQATALTALENLQNTVGGQVFSGVGGTNEIAIAPNGDNLVTVTLTPEGIEQRMSSLVAQSIEVVRNRIDELGTTEPSIQRQGTNRLLVQVPGFGDSTRLKNIISQTARLTFHMVYPGMTADQAEAQGLPPGTMILPSQDGSRELLYEDIALGGESLVDAQPAYDQQRSIPVVSFRFDTRGAITFGEITSANVGQRFAIVLDNQVITAPVIQQPITGGSGQISGSFTTASANDLAVLLRGGALPASLDIVEERSVSAGLGADSIRAGVTAGIVGAIAVVAFMVLAYGLFGVFANLAVIINVVLVLGVLSMLGATLTLPGIAGIVLTIGMAVDANVLIFERIREEMAAGRSKIAAIEAGFQRAMATILDANITTLIAAVVLFYLGSGPVQGFAVTLAIGILTTLFTAYLVTLFIVGRWYKWARPKTLRIQLLRIVPDGTKLPFMAIRRIVLALSIAASILSLGWFGIHGLNLGIDFRGGSSMEIQANDGVAEPGNVREALSQLGLGDVQVQGFGEADSLLVRVQTQDGGASAQQVAVEEVRLAVEALDYTMRGTETVGPTVSAELAMTGAIGLGVALLGILVYLWFRFEWQFAVGAIVTTAHDVILTIGLFAFAGLEFNASSIAAILTIVGYSLNDTVVIYDRIREYRMKYKKVALPEIIDIAINSTLPRTILTATTTFLALMALVVFGGEVIRSFTISMAWGVLVGTYSSIFIAAPILIYLGLTTRADQADGGKDVTDAGEPSDSAAG</sequence>
<feature type="transmembrane region" description="Helical" evidence="10">
    <location>
        <begin position="555"/>
        <end position="573"/>
    </location>
</feature>
<feature type="transmembrane region" description="Helical" evidence="10">
    <location>
        <begin position="806"/>
        <end position="828"/>
    </location>
</feature>
<dbReference type="SUPFAM" id="SSF82866">
    <property type="entry name" value="Multidrug efflux transporter AcrB transmembrane domain"/>
    <property type="match status" value="2"/>
</dbReference>
<evidence type="ECO:0000256" key="11">
    <source>
        <dbReference type="HAMAP-Rule" id="MF_01464"/>
    </source>
</evidence>
<dbReference type="InterPro" id="IPR054384">
    <property type="entry name" value="SecDF_P1_head"/>
</dbReference>
<keyword evidence="8 10" id="KW-0811">Translocation</keyword>
<evidence type="ECO:0000256" key="8">
    <source>
        <dbReference type="ARBA" id="ARBA00023010"/>
    </source>
</evidence>
<comment type="similarity">
    <text evidence="11">Belongs to the SecD/SecF family. SecF subfamily.</text>
</comment>
<organism evidence="13 14">
    <name type="scientific">Devosia subaequoris</name>
    <dbReference type="NCBI Taxonomy" id="395930"/>
    <lineage>
        <taxon>Bacteria</taxon>
        <taxon>Pseudomonadati</taxon>
        <taxon>Pseudomonadota</taxon>
        <taxon>Alphaproteobacteria</taxon>
        <taxon>Hyphomicrobiales</taxon>
        <taxon>Devosiaceae</taxon>
        <taxon>Devosia</taxon>
    </lineage>
</organism>
<dbReference type="Pfam" id="PF22599">
    <property type="entry name" value="SecDF_P1_head"/>
    <property type="match status" value="1"/>
</dbReference>
<keyword evidence="4" id="KW-0997">Cell inner membrane</keyword>
<keyword evidence="5 10" id="KW-0812">Transmembrane</keyword>
<dbReference type="EMBL" id="JACIEW010000001">
    <property type="protein sequence ID" value="MBB4050684.1"/>
    <property type="molecule type" value="Genomic_DNA"/>
</dbReference>
<dbReference type="GO" id="GO:0015450">
    <property type="term" value="F:protein-transporting ATPase activity"/>
    <property type="evidence" value="ECO:0007669"/>
    <property type="project" value="InterPro"/>
</dbReference>
<feature type="transmembrane region" description="Helical" evidence="10">
    <location>
        <begin position="726"/>
        <end position="747"/>
    </location>
</feature>
<feature type="transmembrane region" description="Helical" evidence="10">
    <location>
        <begin position="469"/>
        <end position="491"/>
    </location>
</feature>
<dbReference type="PRINTS" id="PR01755">
    <property type="entry name" value="SECFTRNLCASE"/>
</dbReference>
<dbReference type="HAMAP" id="MF_01464_B">
    <property type="entry name" value="SecF_B"/>
    <property type="match status" value="1"/>
</dbReference>
<comment type="caution">
    <text evidence="13">The sequence shown here is derived from an EMBL/GenBank/DDBJ whole genome shotgun (WGS) entry which is preliminary data.</text>
</comment>
<evidence type="ECO:0000256" key="5">
    <source>
        <dbReference type="ARBA" id="ARBA00022692"/>
    </source>
</evidence>
<dbReference type="InterPro" id="IPR022645">
    <property type="entry name" value="SecD/SecF_bac"/>
</dbReference>
<feature type="domain" description="SSD" evidence="12">
    <location>
        <begin position="695"/>
        <end position="827"/>
    </location>
</feature>
<dbReference type="NCBIfam" id="TIGR00966">
    <property type="entry name" value="transloc_SecF"/>
    <property type="match status" value="1"/>
</dbReference>
<dbReference type="FunFam" id="1.20.1640.10:FF:000004">
    <property type="entry name" value="Protein translocase subunit SecD"/>
    <property type="match status" value="1"/>
</dbReference>
<dbReference type="InterPro" id="IPR048631">
    <property type="entry name" value="SecD_1st"/>
</dbReference>
<reference evidence="13 14" key="1">
    <citation type="submission" date="2020-08" db="EMBL/GenBank/DDBJ databases">
        <title>Genomic Encyclopedia of Type Strains, Phase IV (KMG-IV): sequencing the most valuable type-strain genomes for metagenomic binning, comparative biology and taxonomic classification.</title>
        <authorList>
            <person name="Goeker M."/>
        </authorList>
    </citation>
    <scope>NUCLEOTIDE SEQUENCE [LARGE SCALE GENOMIC DNA]</scope>
    <source>
        <strain evidence="13 14">DSM 23447</strain>
    </source>
</reference>
<dbReference type="PROSITE" id="PS50156">
    <property type="entry name" value="SSD"/>
    <property type="match status" value="1"/>
</dbReference>
<feature type="transmembrane region" description="Helical" evidence="10">
    <location>
        <begin position="426"/>
        <end position="448"/>
    </location>
</feature>
<name>A0A7W6NAI2_9HYPH</name>
<keyword evidence="7 10" id="KW-1133">Transmembrane helix</keyword>
<dbReference type="FunFam" id="3.30.1360.200:FF:000002">
    <property type="entry name" value="Preprotein translocase subunit SecD"/>
    <property type="match status" value="1"/>
</dbReference>
<dbReference type="GO" id="GO:0043952">
    <property type="term" value="P:protein transport by the Sec complex"/>
    <property type="evidence" value="ECO:0007669"/>
    <property type="project" value="UniProtKB-UniRule"/>
</dbReference>
<feature type="transmembrane region" description="Helical" evidence="10">
    <location>
        <begin position="671"/>
        <end position="692"/>
    </location>
</feature>
<dbReference type="InterPro" id="IPR022646">
    <property type="entry name" value="SecD/SecF_CS"/>
</dbReference>
<evidence type="ECO:0000313" key="13">
    <source>
        <dbReference type="EMBL" id="MBB4050684.1"/>
    </source>
</evidence>
<dbReference type="Pfam" id="PF21760">
    <property type="entry name" value="SecD_1st"/>
    <property type="match status" value="1"/>
</dbReference>
<dbReference type="InterPro" id="IPR000731">
    <property type="entry name" value="SSD"/>
</dbReference>
<dbReference type="Proteomes" id="UP000547011">
    <property type="component" value="Unassembled WGS sequence"/>
</dbReference>
<evidence type="ECO:0000256" key="2">
    <source>
        <dbReference type="ARBA" id="ARBA00022448"/>
    </source>
</evidence>
<dbReference type="InterPro" id="IPR022813">
    <property type="entry name" value="SecD/SecF_arch_bac"/>
</dbReference>
<evidence type="ECO:0000256" key="7">
    <source>
        <dbReference type="ARBA" id="ARBA00022989"/>
    </source>
</evidence>
<evidence type="ECO:0000313" key="14">
    <source>
        <dbReference type="Proteomes" id="UP000547011"/>
    </source>
</evidence>
<dbReference type="InterPro" id="IPR048634">
    <property type="entry name" value="SecD_SecF_C"/>
</dbReference>
<feature type="transmembrane region" description="Helical" evidence="10">
    <location>
        <begin position="497"/>
        <end position="521"/>
    </location>
</feature>
<comment type="caution">
    <text evidence="10">Lacks conserved residue(s) required for the propagation of feature annotation.</text>
</comment>
<dbReference type="AlphaFoldDB" id="A0A7W6NAI2"/>
<dbReference type="PANTHER" id="PTHR30081:SF1">
    <property type="entry name" value="PROTEIN TRANSLOCASE SUBUNIT SECD"/>
    <property type="match status" value="1"/>
</dbReference>
<keyword evidence="3 10" id="KW-1003">Cell membrane</keyword>
<dbReference type="InterPro" id="IPR005665">
    <property type="entry name" value="SecF_bac"/>
</dbReference>
<dbReference type="NCBIfam" id="TIGR00916">
    <property type="entry name" value="2A0604s01"/>
    <property type="match status" value="2"/>
</dbReference>
<evidence type="ECO:0000259" key="12">
    <source>
        <dbReference type="PROSITE" id="PS50156"/>
    </source>
</evidence>
<keyword evidence="6 10" id="KW-0653">Protein transport</keyword>
<evidence type="ECO:0000256" key="1">
    <source>
        <dbReference type="ARBA" id="ARBA00004651"/>
    </source>
</evidence>
<dbReference type="Gene3D" id="3.30.1360.200">
    <property type="match status" value="1"/>
</dbReference>
<dbReference type="Pfam" id="PF02355">
    <property type="entry name" value="SecD_SecF_C"/>
    <property type="match status" value="2"/>
</dbReference>